<evidence type="ECO:0000313" key="2">
    <source>
        <dbReference type="EMBL" id="MBW2939479.1"/>
    </source>
</evidence>
<proteinExistence type="predicted"/>
<evidence type="ECO:0000256" key="1">
    <source>
        <dbReference type="SAM" id="SignalP"/>
    </source>
</evidence>
<feature type="signal peptide" evidence="1">
    <location>
        <begin position="1"/>
        <end position="24"/>
    </location>
</feature>
<gene>
    <name evidence="2" type="ORF">KXJ70_01735</name>
</gene>
<accession>A0ABS6VN70</accession>
<dbReference type="Proteomes" id="UP001166291">
    <property type="component" value="Unassembled WGS sequence"/>
</dbReference>
<organism evidence="2 3">
    <name type="scientific">Zhongshania aquimaris</name>
    <dbReference type="NCBI Taxonomy" id="2857107"/>
    <lineage>
        <taxon>Bacteria</taxon>
        <taxon>Pseudomonadati</taxon>
        <taxon>Pseudomonadota</taxon>
        <taxon>Gammaproteobacteria</taxon>
        <taxon>Cellvibrionales</taxon>
        <taxon>Spongiibacteraceae</taxon>
        <taxon>Zhongshania</taxon>
    </lineage>
</organism>
<keyword evidence="1" id="KW-0732">Signal</keyword>
<comment type="caution">
    <text evidence="2">The sequence shown here is derived from an EMBL/GenBank/DDBJ whole genome shotgun (WGS) entry which is preliminary data.</text>
</comment>
<feature type="chain" id="PRO_5045718497" evidence="1">
    <location>
        <begin position="25"/>
        <end position="142"/>
    </location>
</feature>
<dbReference type="EMBL" id="JAHWDQ010000001">
    <property type="protein sequence ID" value="MBW2939479.1"/>
    <property type="molecule type" value="Genomic_DNA"/>
</dbReference>
<protein>
    <submittedName>
        <fullName evidence="2">Spy/CpxP family protein refolding chaperone</fullName>
    </submittedName>
</protein>
<evidence type="ECO:0000313" key="3">
    <source>
        <dbReference type="Proteomes" id="UP001166291"/>
    </source>
</evidence>
<name>A0ABS6VN70_9GAMM</name>
<dbReference type="InterPro" id="IPR012899">
    <property type="entry name" value="LTXXQ"/>
</dbReference>
<dbReference type="Pfam" id="PF07813">
    <property type="entry name" value="LTXXQ"/>
    <property type="match status" value="1"/>
</dbReference>
<sequence length="142" mass="15437">MKKFSFIMLLSAVLSGVAISPALANDAAFGGARLDVLSEKLNLSQGQQGQIRTLLENYAKEAVVIRDGLVAAQESIRRVNLARLDEAGVARLSREAGRLSAAHTKALLDTQRKFYAVLNKEQKRAYNKIRSDALQAAKTPAK</sequence>
<dbReference type="RefSeq" id="WP_219041733.1">
    <property type="nucleotide sequence ID" value="NZ_JAHWDQ010000001.1"/>
</dbReference>
<reference evidence="2" key="1">
    <citation type="submission" date="2021-07" db="EMBL/GenBank/DDBJ databases">
        <title>Zhongshania sp. CAU 1632 isolated from seawater.</title>
        <authorList>
            <person name="Kim W."/>
        </authorList>
    </citation>
    <scope>NUCLEOTIDE SEQUENCE</scope>
    <source>
        <strain evidence="2">CAU 1632</strain>
    </source>
</reference>
<keyword evidence="3" id="KW-1185">Reference proteome</keyword>